<keyword evidence="2" id="KW-1185">Reference proteome</keyword>
<dbReference type="Gramene" id="arahy.Tifrunner.gnm2.ann2.Ah15g237000.1">
    <property type="protein sequence ID" value="arahy.Tifrunner.gnm2.ann2.Ah15g237000.1-CDS"/>
    <property type="gene ID" value="arahy.Tifrunner.gnm2.ann2.Ah15g237000"/>
</dbReference>
<proteinExistence type="predicted"/>
<comment type="caution">
    <text evidence="1">The sequence shown here is derived from an EMBL/GenBank/DDBJ whole genome shotgun (WGS) entry which is preliminary data.</text>
</comment>
<evidence type="ECO:0000313" key="2">
    <source>
        <dbReference type="Proteomes" id="UP000289738"/>
    </source>
</evidence>
<gene>
    <name evidence="1" type="ORF">Ahy_B05g077701</name>
</gene>
<protein>
    <submittedName>
        <fullName evidence="1">Uncharacterized protein</fullName>
    </submittedName>
</protein>
<reference evidence="1 2" key="1">
    <citation type="submission" date="2019-01" db="EMBL/GenBank/DDBJ databases">
        <title>Sequencing of cultivated peanut Arachis hypogaea provides insights into genome evolution and oil improvement.</title>
        <authorList>
            <person name="Chen X."/>
        </authorList>
    </citation>
    <scope>NUCLEOTIDE SEQUENCE [LARGE SCALE GENOMIC DNA]</scope>
    <source>
        <strain evidence="2">cv. Fuhuasheng</strain>
        <tissue evidence="1">Leaves</tissue>
    </source>
</reference>
<dbReference type="Proteomes" id="UP000289738">
    <property type="component" value="Chromosome B05"/>
</dbReference>
<dbReference type="EMBL" id="SDMP01000015">
    <property type="protein sequence ID" value="RYR09398.1"/>
    <property type="molecule type" value="Genomic_DNA"/>
</dbReference>
<organism evidence="1 2">
    <name type="scientific">Arachis hypogaea</name>
    <name type="common">Peanut</name>
    <dbReference type="NCBI Taxonomy" id="3818"/>
    <lineage>
        <taxon>Eukaryota</taxon>
        <taxon>Viridiplantae</taxon>
        <taxon>Streptophyta</taxon>
        <taxon>Embryophyta</taxon>
        <taxon>Tracheophyta</taxon>
        <taxon>Spermatophyta</taxon>
        <taxon>Magnoliopsida</taxon>
        <taxon>eudicotyledons</taxon>
        <taxon>Gunneridae</taxon>
        <taxon>Pentapetalae</taxon>
        <taxon>rosids</taxon>
        <taxon>fabids</taxon>
        <taxon>Fabales</taxon>
        <taxon>Fabaceae</taxon>
        <taxon>Papilionoideae</taxon>
        <taxon>50 kb inversion clade</taxon>
        <taxon>dalbergioids sensu lato</taxon>
        <taxon>Dalbergieae</taxon>
        <taxon>Pterocarpus clade</taxon>
        <taxon>Arachis</taxon>
    </lineage>
</organism>
<sequence length="161" mass="18543">MCLVFFCVLFTLCGSFFLYPYSLFWFICVIQSVYLLSITLKIAYMWDAYPPIFQGLIGKKLLLKIYTKGVRLDKFYGTFRVRRVCDDPIIIAMFELPDYDADDEFTPKKEPELNKSVPYGNGDIGIKNESSRTFTKSEKVTAESFGILCKSPVLIDFLAEK</sequence>
<accession>A0A444Z5A8</accession>
<name>A0A444Z5A8_ARAHY</name>
<dbReference type="AlphaFoldDB" id="A0A444Z5A8"/>
<evidence type="ECO:0000313" key="1">
    <source>
        <dbReference type="EMBL" id="RYR09398.1"/>
    </source>
</evidence>